<accession>A0A7J8Y447</accession>
<comment type="caution">
    <text evidence="1">The sequence shown here is derived from an EMBL/GenBank/DDBJ whole genome shotgun (WGS) entry which is preliminary data.</text>
</comment>
<keyword evidence="2" id="KW-1185">Reference proteome</keyword>
<protein>
    <submittedName>
        <fullName evidence="1">Uncharacterized protein</fullName>
    </submittedName>
</protein>
<dbReference type="Proteomes" id="UP000593577">
    <property type="component" value="Unassembled WGS sequence"/>
</dbReference>
<evidence type="ECO:0000313" key="1">
    <source>
        <dbReference type="EMBL" id="MBA0694345.1"/>
    </source>
</evidence>
<proteinExistence type="predicted"/>
<dbReference type="AlphaFoldDB" id="A0A7J8Y447"/>
<sequence length="50" mass="6018">MQSFVKARGINVPVTEMGICQFCDAPYYYCDYLYKTYMKEFKNIEMEEIL</sequence>
<organism evidence="1 2">
    <name type="scientific">Gossypium aridum</name>
    <name type="common">American cotton</name>
    <name type="synonym">Erioxylum aridum</name>
    <dbReference type="NCBI Taxonomy" id="34290"/>
    <lineage>
        <taxon>Eukaryota</taxon>
        <taxon>Viridiplantae</taxon>
        <taxon>Streptophyta</taxon>
        <taxon>Embryophyta</taxon>
        <taxon>Tracheophyta</taxon>
        <taxon>Spermatophyta</taxon>
        <taxon>Magnoliopsida</taxon>
        <taxon>eudicotyledons</taxon>
        <taxon>Gunneridae</taxon>
        <taxon>Pentapetalae</taxon>
        <taxon>rosids</taxon>
        <taxon>malvids</taxon>
        <taxon>Malvales</taxon>
        <taxon>Malvaceae</taxon>
        <taxon>Malvoideae</taxon>
        <taxon>Gossypium</taxon>
    </lineage>
</organism>
<dbReference type="EMBL" id="JABFAA010000010">
    <property type="protein sequence ID" value="MBA0694345.1"/>
    <property type="molecule type" value="Genomic_DNA"/>
</dbReference>
<evidence type="ECO:0000313" key="2">
    <source>
        <dbReference type="Proteomes" id="UP000593577"/>
    </source>
</evidence>
<gene>
    <name evidence="1" type="ORF">Goari_004656</name>
</gene>
<reference evidence="1 2" key="1">
    <citation type="journal article" date="2019" name="Genome Biol. Evol.">
        <title>Insights into the evolution of the New World diploid cottons (Gossypium, subgenus Houzingenia) based on genome sequencing.</title>
        <authorList>
            <person name="Grover C.E."/>
            <person name="Arick M.A. 2nd"/>
            <person name="Thrash A."/>
            <person name="Conover J.L."/>
            <person name="Sanders W.S."/>
            <person name="Peterson D.G."/>
            <person name="Frelichowski J.E."/>
            <person name="Scheffler J.A."/>
            <person name="Scheffler B.E."/>
            <person name="Wendel J.F."/>
        </authorList>
    </citation>
    <scope>NUCLEOTIDE SEQUENCE [LARGE SCALE GENOMIC DNA]</scope>
    <source>
        <strain evidence="1">185</strain>
        <tissue evidence="1">Leaf</tissue>
    </source>
</reference>
<name>A0A7J8Y447_GOSAI</name>